<proteinExistence type="predicted"/>
<evidence type="ECO:0000256" key="1">
    <source>
        <dbReference type="SAM" id="Phobius"/>
    </source>
</evidence>
<dbReference type="RefSeq" id="WP_069690706.1">
    <property type="nucleotide sequence ID" value="NZ_CP017147.1"/>
</dbReference>
<keyword evidence="3" id="KW-1185">Reference proteome</keyword>
<organism evidence="2 3">
    <name type="scientific">Bosea vaviloviae</name>
    <dbReference type="NCBI Taxonomy" id="1526658"/>
    <lineage>
        <taxon>Bacteria</taxon>
        <taxon>Pseudomonadati</taxon>
        <taxon>Pseudomonadota</taxon>
        <taxon>Alphaproteobacteria</taxon>
        <taxon>Hyphomicrobiales</taxon>
        <taxon>Boseaceae</taxon>
        <taxon>Bosea</taxon>
    </lineage>
</organism>
<dbReference type="Proteomes" id="UP000094969">
    <property type="component" value="Chromosome"/>
</dbReference>
<evidence type="ECO:0000313" key="2">
    <source>
        <dbReference type="EMBL" id="AOO81494.1"/>
    </source>
</evidence>
<name>A0A1D7U2A4_9HYPH</name>
<dbReference type="OrthoDB" id="7472950at2"/>
<dbReference type="KEGG" id="bvv:BHK69_14440"/>
<reference evidence="2 3" key="1">
    <citation type="journal article" date="2015" name="Antonie Van Leeuwenhoek">
        <title>Bosea vaviloviae sp. nov., a new species of slow-growing rhizobia isolated from nodules of the relict species Vavilovia formosa (Stev.) Fed.</title>
        <authorList>
            <person name="Safronova V.I."/>
            <person name="Kuznetsova I.G."/>
            <person name="Sazanova A.L."/>
            <person name="Kimeklis A.K."/>
            <person name="Belimov A.A."/>
            <person name="Andronov E.E."/>
            <person name="Pinaev A.G."/>
            <person name="Chizhevskaya E.P."/>
            <person name="Pukhaev A.R."/>
            <person name="Popov K.P."/>
            <person name="Willems A."/>
            <person name="Tikhonovich I.A."/>
        </authorList>
    </citation>
    <scope>NUCLEOTIDE SEQUENCE [LARGE SCALE GENOMIC DNA]</scope>
    <source>
        <strain evidence="2 3">Vaf18</strain>
    </source>
</reference>
<feature type="transmembrane region" description="Helical" evidence="1">
    <location>
        <begin position="174"/>
        <end position="197"/>
    </location>
</feature>
<sequence>MSNVFVSEQSVSGAPFRVGAVLDKTFTVFTRQFGKFILLALIPMAPLLLLGLLMGAGSGAGVGLAVAAGVTAIATLVLQVMAQATSLYGAFQEMRGQPFTIGQSLQIGLAQTIPVIGVSLLSGLAAGLGIMLFVIPGVIVMCMLSAAIPACVIEKTGVMASLRRSMALTKGYRWQVFGLLMLSFVIAFIGGFVLARIASGGLVGELLSFAWQVIATAFGAVLAAVIYHDLRAAKEGIDLDKLANIFD</sequence>
<gene>
    <name evidence="2" type="ORF">BHK69_14440</name>
</gene>
<evidence type="ECO:0000313" key="3">
    <source>
        <dbReference type="Proteomes" id="UP000094969"/>
    </source>
</evidence>
<keyword evidence="1" id="KW-0812">Transmembrane</keyword>
<accession>A0A1D7U2A4</accession>
<dbReference type="EMBL" id="CP017147">
    <property type="protein sequence ID" value="AOO81494.1"/>
    <property type="molecule type" value="Genomic_DNA"/>
</dbReference>
<keyword evidence="1" id="KW-0472">Membrane</keyword>
<keyword evidence="1" id="KW-1133">Transmembrane helix</keyword>
<evidence type="ECO:0008006" key="4">
    <source>
        <dbReference type="Google" id="ProtNLM"/>
    </source>
</evidence>
<feature type="transmembrane region" description="Helical" evidence="1">
    <location>
        <begin position="62"/>
        <end position="84"/>
    </location>
</feature>
<feature type="transmembrane region" description="Helical" evidence="1">
    <location>
        <begin position="105"/>
        <end position="124"/>
    </location>
</feature>
<feature type="transmembrane region" description="Helical" evidence="1">
    <location>
        <begin position="130"/>
        <end position="153"/>
    </location>
</feature>
<protein>
    <recommendedName>
        <fullName evidence="4">Glycerophosphoryl diester phosphodiesterase membrane domain-containing protein</fullName>
    </recommendedName>
</protein>
<dbReference type="AlphaFoldDB" id="A0A1D7U2A4"/>
<feature type="transmembrane region" description="Helical" evidence="1">
    <location>
        <begin position="209"/>
        <end position="227"/>
    </location>
</feature>
<dbReference type="STRING" id="1526658.BHK69_14440"/>
<feature type="transmembrane region" description="Helical" evidence="1">
    <location>
        <begin position="36"/>
        <end position="56"/>
    </location>
</feature>